<organism evidence="5 6">
    <name type="scientific">Saccharopolyspora elongata</name>
    <dbReference type="NCBI Taxonomy" id="2530387"/>
    <lineage>
        <taxon>Bacteria</taxon>
        <taxon>Bacillati</taxon>
        <taxon>Actinomycetota</taxon>
        <taxon>Actinomycetes</taxon>
        <taxon>Pseudonocardiales</taxon>
        <taxon>Pseudonocardiaceae</taxon>
        <taxon>Saccharopolyspora</taxon>
    </lineage>
</organism>
<dbReference type="InterPro" id="IPR000524">
    <property type="entry name" value="Tscrpt_reg_HTH_GntR"/>
</dbReference>
<dbReference type="PROSITE" id="PS50949">
    <property type="entry name" value="HTH_GNTR"/>
    <property type="match status" value="1"/>
</dbReference>
<dbReference type="Gene3D" id="1.10.10.10">
    <property type="entry name" value="Winged helix-like DNA-binding domain superfamily/Winged helix DNA-binding domain"/>
    <property type="match status" value="1"/>
</dbReference>
<gene>
    <name evidence="5" type="ORF">E1288_37300</name>
</gene>
<dbReference type="InterPro" id="IPR036388">
    <property type="entry name" value="WH-like_DNA-bd_sf"/>
</dbReference>
<dbReference type="EMBL" id="SMKW01000078">
    <property type="protein sequence ID" value="TDD39324.1"/>
    <property type="molecule type" value="Genomic_DNA"/>
</dbReference>
<dbReference type="AlphaFoldDB" id="A0A4R4Y6M5"/>
<evidence type="ECO:0000313" key="5">
    <source>
        <dbReference type="EMBL" id="TDD39324.1"/>
    </source>
</evidence>
<dbReference type="SMART" id="SM00345">
    <property type="entry name" value="HTH_GNTR"/>
    <property type="match status" value="1"/>
</dbReference>
<dbReference type="OrthoDB" id="4307011at2"/>
<evidence type="ECO:0000259" key="4">
    <source>
        <dbReference type="PROSITE" id="PS50949"/>
    </source>
</evidence>
<evidence type="ECO:0000256" key="1">
    <source>
        <dbReference type="ARBA" id="ARBA00023015"/>
    </source>
</evidence>
<dbReference type="Pfam" id="PF00392">
    <property type="entry name" value="GntR"/>
    <property type="match status" value="1"/>
</dbReference>
<dbReference type="GO" id="GO:0003677">
    <property type="term" value="F:DNA binding"/>
    <property type="evidence" value="ECO:0007669"/>
    <property type="project" value="UniProtKB-KW"/>
</dbReference>
<sequence length="138" mass="15238">MLGDMIEFRIDRRSGVSTYMQIVQQVTQAMRLGLLGPGDRLPTAREVVEATAVNPNTVLKAYRELERDGLVEARRGVGTFVTRSLASDRTSVEAPMRRDLADWMSRARSGGLTVEEVDALFAAVRGEYFPIGGLEHPS</sequence>
<dbReference type="CDD" id="cd07377">
    <property type="entry name" value="WHTH_GntR"/>
    <property type="match status" value="1"/>
</dbReference>
<comment type="caution">
    <text evidence="5">The sequence shown here is derived from an EMBL/GenBank/DDBJ whole genome shotgun (WGS) entry which is preliminary data.</text>
</comment>
<evidence type="ECO:0000256" key="3">
    <source>
        <dbReference type="ARBA" id="ARBA00023163"/>
    </source>
</evidence>
<dbReference type="SUPFAM" id="SSF46785">
    <property type="entry name" value="Winged helix' DNA-binding domain"/>
    <property type="match status" value="1"/>
</dbReference>
<dbReference type="PANTHER" id="PTHR38445">
    <property type="entry name" value="HTH-TYPE TRANSCRIPTIONAL REPRESSOR YTRA"/>
    <property type="match status" value="1"/>
</dbReference>
<feature type="domain" description="HTH gntR-type" evidence="4">
    <location>
        <begin position="16"/>
        <end position="84"/>
    </location>
</feature>
<dbReference type="InterPro" id="IPR036390">
    <property type="entry name" value="WH_DNA-bd_sf"/>
</dbReference>
<accession>A0A4R4Y6M5</accession>
<keyword evidence="2" id="KW-0238">DNA-binding</keyword>
<dbReference type="GO" id="GO:0003700">
    <property type="term" value="F:DNA-binding transcription factor activity"/>
    <property type="evidence" value="ECO:0007669"/>
    <property type="project" value="InterPro"/>
</dbReference>
<reference evidence="5 6" key="1">
    <citation type="submission" date="2019-03" db="EMBL/GenBank/DDBJ databases">
        <title>Draft genome sequences of novel Actinobacteria.</title>
        <authorList>
            <person name="Sahin N."/>
            <person name="Ay H."/>
            <person name="Saygin H."/>
        </authorList>
    </citation>
    <scope>NUCLEOTIDE SEQUENCE [LARGE SCALE GENOMIC DNA]</scope>
    <source>
        <strain evidence="5 6">7K502</strain>
    </source>
</reference>
<keyword evidence="1" id="KW-0805">Transcription regulation</keyword>
<dbReference type="PANTHER" id="PTHR38445:SF7">
    <property type="entry name" value="GNTR-FAMILY TRANSCRIPTIONAL REGULATOR"/>
    <property type="match status" value="1"/>
</dbReference>
<keyword evidence="3" id="KW-0804">Transcription</keyword>
<keyword evidence="6" id="KW-1185">Reference proteome</keyword>
<dbReference type="Proteomes" id="UP000294947">
    <property type="component" value="Unassembled WGS sequence"/>
</dbReference>
<proteinExistence type="predicted"/>
<evidence type="ECO:0000313" key="6">
    <source>
        <dbReference type="Proteomes" id="UP000294947"/>
    </source>
</evidence>
<protein>
    <submittedName>
        <fullName evidence="5">GntR family transcriptional regulator</fullName>
    </submittedName>
</protein>
<evidence type="ECO:0000256" key="2">
    <source>
        <dbReference type="ARBA" id="ARBA00023125"/>
    </source>
</evidence>
<name>A0A4R4Y6M5_9PSEU</name>